<dbReference type="PANTHER" id="PTHR12250:SF0">
    <property type="entry name" value="GPI ETHANOLAMINE PHOSPHATE TRANSFERASE 1"/>
    <property type="match status" value="1"/>
</dbReference>
<dbReference type="EC" id="2.-.-.-" evidence="1"/>
<dbReference type="Proteomes" id="UP000217790">
    <property type="component" value="Unassembled WGS sequence"/>
</dbReference>
<comment type="pathway">
    <text evidence="1">Glycolipid biosynthesis; glycosylphosphatidylinositol-anchor biosynthesis.</text>
</comment>
<evidence type="ECO:0000256" key="1">
    <source>
        <dbReference type="RuleBase" id="RU367138"/>
    </source>
</evidence>
<evidence type="ECO:0000313" key="4">
    <source>
        <dbReference type="Proteomes" id="UP000217790"/>
    </source>
</evidence>
<comment type="function">
    <text evidence="1">Ethanolamine phosphate transferase involved in glycosylphosphatidylinositol-anchor biosynthesis. Transfers ethanolamine phosphate to the first alpha-1,4-linked mannose of the glycosylphosphatidylinositol precursor of GPI-anchor.</text>
</comment>
<dbReference type="STRING" id="47427.A0A2H3DL32"/>
<comment type="subcellular location">
    <subcellularLocation>
        <location evidence="1">Endoplasmic reticulum membrane</location>
        <topology evidence="1">Multi-pass membrane protein</topology>
    </subcellularLocation>
</comment>
<dbReference type="AlphaFoldDB" id="A0A2H3DL32"/>
<gene>
    <name evidence="3" type="ORF">ARMGADRAFT_315492</name>
</gene>
<protein>
    <recommendedName>
        <fullName evidence="1">GPI ethanolamine phosphate transferase 1</fullName>
        <ecNumber evidence="1">2.-.-.-</ecNumber>
    </recommendedName>
</protein>
<evidence type="ECO:0000259" key="2">
    <source>
        <dbReference type="Pfam" id="PF04987"/>
    </source>
</evidence>
<dbReference type="InParanoid" id="A0A2H3DL32"/>
<keyword evidence="1" id="KW-0808">Transferase</keyword>
<feature type="transmembrane region" description="Helical" evidence="1">
    <location>
        <begin position="137"/>
        <end position="154"/>
    </location>
</feature>
<dbReference type="PANTHER" id="PTHR12250">
    <property type="entry name" value="PHOSPHATIDYLINOSITOL GLYCAN, CLASS N"/>
    <property type="match status" value="1"/>
</dbReference>
<proteinExistence type="inferred from homology"/>
<name>A0A2H3DL32_ARMGA</name>
<dbReference type="Pfam" id="PF04987">
    <property type="entry name" value="PigN"/>
    <property type="match status" value="1"/>
</dbReference>
<keyword evidence="1" id="KW-0812">Transmembrane</keyword>
<keyword evidence="1" id="KW-0256">Endoplasmic reticulum</keyword>
<reference evidence="4" key="1">
    <citation type="journal article" date="2017" name="Nat. Ecol. Evol.">
        <title>Genome expansion and lineage-specific genetic innovations in the forest pathogenic fungi Armillaria.</title>
        <authorList>
            <person name="Sipos G."/>
            <person name="Prasanna A.N."/>
            <person name="Walter M.C."/>
            <person name="O'Connor E."/>
            <person name="Balint B."/>
            <person name="Krizsan K."/>
            <person name="Kiss B."/>
            <person name="Hess J."/>
            <person name="Varga T."/>
            <person name="Slot J."/>
            <person name="Riley R."/>
            <person name="Boka B."/>
            <person name="Rigling D."/>
            <person name="Barry K."/>
            <person name="Lee J."/>
            <person name="Mihaltcheva S."/>
            <person name="LaButti K."/>
            <person name="Lipzen A."/>
            <person name="Waldron R."/>
            <person name="Moloney N.M."/>
            <person name="Sperisen C."/>
            <person name="Kredics L."/>
            <person name="Vagvoelgyi C."/>
            <person name="Patrignani A."/>
            <person name="Fitzpatrick D."/>
            <person name="Nagy I."/>
            <person name="Doyle S."/>
            <person name="Anderson J.B."/>
            <person name="Grigoriev I.V."/>
            <person name="Gueldener U."/>
            <person name="Muensterkoetter M."/>
            <person name="Nagy L.G."/>
        </authorList>
    </citation>
    <scope>NUCLEOTIDE SEQUENCE [LARGE SCALE GENOMIC DNA]</scope>
    <source>
        <strain evidence="4">Ar21-2</strain>
    </source>
</reference>
<comment type="caution">
    <text evidence="1">Lacks conserved residue(s) required for the propagation of feature annotation.</text>
</comment>
<keyword evidence="1" id="KW-1133">Transmembrane helix</keyword>
<dbReference type="GO" id="GO:0005789">
    <property type="term" value="C:endoplasmic reticulum membrane"/>
    <property type="evidence" value="ECO:0007669"/>
    <property type="project" value="UniProtKB-SubCell"/>
</dbReference>
<dbReference type="GO" id="GO:0006506">
    <property type="term" value="P:GPI anchor biosynthetic process"/>
    <property type="evidence" value="ECO:0007669"/>
    <property type="project" value="UniProtKB-KW"/>
</dbReference>
<accession>A0A2H3DL32</accession>
<comment type="similarity">
    <text evidence="1">Belongs to the PIGG/PIGN/PIGO family. PIGN subfamily.</text>
</comment>
<dbReference type="EMBL" id="KZ293667">
    <property type="protein sequence ID" value="PBK89797.1"/>
    <property type="molecule type" value="Genomic_DNA"/>
</dbReference>
<dbReference type="GO" id="GO:0051377">
    <property type="term" value="F:mannose-ethanolamine phosphotransferase activity"/>
    <property type="evidence" value="ECO:0007669"/>
    <property type="project" value="UniProtKB-UniRule"/>
</dbReference>
<sequence>MGSIRIFIRFQTGRFPGCTTVAGYIGYKFRGTGKFLGTFFSEQAPWTYYLYVTFPCYFWQQFLSQILHLLKFSTLNVSRRHAWATISRVGLVSAALISMVVAYTHRSIWSIGFLIIGLLWPVFWSSEERVHVVGSRWLWTASCIITAIFPLLSVDKTETLSSM</sequence>
<feature type="domain" description="GPI ethanolamine phosphate transferase 1 C-terminal" evidence="2">
    <location>
        <begin position="35"/>
        <end position="160"/>
    </location>
</feature>
<feature type="transmembrane region" description="Helical" evidence="1">
    <location>
        <begin position="82"/>
        <end position="102"/>
    </location>
</feature>
<keyword evidence="4" id="KW-1185">Reference proteome</keyword>
<keyword evidence="1" id="KW-0472">Membrane</keyword>
<dbReference type="InterPro" id="IPR007070">
    <property type="entry name" value="GPI_EtnP_transferase_1"/>
</dbReference>
<dbReference type="OrthoDB" id="2748310at2759"/>
<dbReference type="InterPro" id="IPR017852">
    <property type="entry name" value="GPI_EtnP_transferase_1_C"/>
</dbReference>
<feature type="transmembrane region" description="Helical" evidence="1">
    <location>
        <begin position="108"/>
        <end position="125"/>
    </location>
</feature>
<keyword evidence="1" id="KW-0337">GPI-anchor biosynthesis</keyword>
<evidence type="ECO:0000313" key="3">
    <source>
        <dbReference type="EMBL" id="PBK89797.1"/>
    </source>
</evidence>
<organism evidence="3 4">
    <name type="scientific">Armillaria gallica</name>
    <name type="common">Bulbous honey fungus</name>
    <name type="synonym">Armillaria bulbosa</name>
    <dbReference type="NCBI Taxonomy" id="47427"/>
    <lineage>
        <taxon>Eukaryota</taxon>
        <taxon>Fungi</taxon>
        <taxon>Dikarya</taxon>
        <taxon>Basidiomycota</taxon>
        <taxon>Agaricomycotina</taxon>
        <taxon>Agaricomycetes</taxon>
        <taxon>Agaricomycetidae</taxon>
        <taxon>Agaricales</taxon>
        <taxon>Marasmiineae</taxon>
        <taxon>Physalacriaceae</taxon>
        <taxon>Armillaria</taxon>
    </lineage>
</organism>